<dbReference type="InterPro" id="IPR004089">
    <property type="entry name" value="MCPsignal_dom"/>
</dbReference>
<dbReference type="PRINTS" id="PR00260">
    <property type="entry name" value="CHEMTRNSDUCR"/>
</dbReference>
<keyword evidence="2 4" id="KW-0807">Transducer</keyword>
<accession>A0A1I3CAE2</accession>
<organism evidence="6 7">
    <name type="scientific">Modicisalibacter xianhensis</name>
    <dbReference type="NCBI Taxonomy" id="442341"/>
    <lineage>
        <taxon>Bacteria</taxon>
        <taxon>Pseudomonadati</taxon>
        <taxon>Pseudomonadota</taxon>
        <taxon>Gammaproteobacteria</taxon>
        <taxon>Oceanospirillales</taxon>
        <taxon>Halomonadaceae</taxon>
        <taxon>Modicisalibacter</taxon>
    </lineage>
</organism>
<gene>
    <name evidence="6" type="ORF">SAMN04487959_10894</name>
</gene>
<dbReference type="AlphaFoldDB" id="A0A1I3CAE2"/>
<reference evidence="6 7" key="1">
    <citation type="submission" date="2016-10" db="EMBL/GenBank/DDBJ databases">
        <authorList>
            <person name="de Groot N.N."/>
        </authorList>
    </citation>
    <scope>NUCLEOTIDE SEQUENCE [LARGE SCALE GENOMIC DNA]</scope>
    <source>
        <strain evidence="6 7">CGMCC 1.6848</strain>
    </source>
</reference>
<keyword evidence="7" id="KW-1185">Reference proteome</keyword>
<evidence type="ECO:0000256" key="2">
    <source>
        <dbReference type="ARBA" id="ARBA00023224"/>
    </source>
</evidence>
<dbReference type="GO" id="GO:0006935">
    <property type="term" value="P:chemotaxis"/>
    <property type="evidence" value="ECO:0007669"/>
    <property type="project" value="InterPro"/>
</dbReference>
<dbReference type="SMART" id="SM00283">
    <property type="entry name" value="MA"/>
    <property type="match status" value="1"/>
</dbReference>
<dbReference type="EMBL" id="FOPY01000008">
    <property type="protein sequence ID" value="SFH71403.1"/>
    <property type="molecule type" value="Genomic_DNA"/>
</dbReference>
<dbReference type="Gene3D" id="1.10.287.950">
    <property type="entry name" value="Methyl-accepting chemotaxis protein"/>
    <property type="match status" value="1"/>
</dbReference>
<dbReference type="GO" id="GO:0007165">
    <property type="term" value="P:signal transduction"/>
    <property type="evidence" value="ECO:0007669"/>
    <property type="project" value="UniProtKB-KW"/>
</dbReference>
<dbReference type="Pfam" id="PF00015">
    <property type="entry name" value="MCPsignal"/>
    <property type="match status" value="1"/>
</dbReference>
<feature type="domain" description="Methyl-accepting transducer" evidence="5">
    <location>
        <begin position="85"/>
        <end position="321"/>
    </location>
</feature>
<comment type="subcellular location">
    <subcellularLocation>
        <location evidence="1">Membrane</location>
    </subcellularLocation>
</comment>
<evidence type="ECO:0000313" key="7">
    <source>
        <dbReference type="Proteomes" id="UP000199040"/>
    </source>
</evidence>
<protein>
    <submittedName>
        <fullName evidence="6">Methyl-accepting chemotaxis protein</fullName>
    </submittedName>
</protein>
<dbReference type="PANTHER" id="PTHR32089:SF120">
    <property type="entry name" value="METHYL-ACCEPTING CHEMOTAXIS PROTEIN TLPQ"/>
    <property type="match status" value="1"/>
</dbReference>
<dbReference type="SUPFAM" id="SSF58104">
    <property type="entry name" value="Methyl-accepting chemotaxis protein (MCP) signaling domain"/>
    <property type="match status" value="1"/>
</dbReference>
<dbReference type="GO" id="GO:0016020">
    <property type="term" value="C:membrane"/>
    <property type="evidence" value="ECO:0007669"/>
    <property type="project" value="UniProtKB-SubCell"/>
</dbReference>
<dbReference type="InterPro" id="IPR004090">
    <property type="entry name" value="Chemotax_Me-accpt_rcpt"/>
</dbReference>
<evidence type="ECO:0000256" key="1">
    <source>
        <dbReference type="ARBA" id="ARBA00004370"/>
    </source>
</evidence>
<sequence>MRRGTLFVTILLLAAAIAVVHFLNTAWAPYVAIALGLLAGLVHDRFARIYRSDQRTLSALRQRGLPASARDYLSLRQMAQRLISRAGRTAIASAEVSHHADRLDHRLQEQERIVHEAVSSMGAITTAIEQVSVSASQVAELASRSRGANQDSREALGRVIGEMSALAERSGEALSLLEALSHKSHSVRDVTSLIEDIAEQTNLLSLNASIEAARAGEHGRGFAVVAGEVRELARRTADATHQVESLVDEIGNSSERVVETIGHLMRRVGDRAREVESVGGHLTSMTSDFDRVETEITAIAASMHDTRSHSRQVAHTLEMLERHVDEGNRDMHDLADQARALMDAAEAVDGELAQQRLDGRHQAVFLQARRAADQIGALLEKALKQGELSEQDLFANEYQPVENTQPPKYRTPYDEFTDRHLPAIQEPLLSSLGAAYAITCDRRGYVPTHNLHVSQPPSGDYQTDLKFSRSKRIFDDPTGRRCGAHTQPLLVQTYKRDTGEVMHDLSVPIHVAGRHWGGFRIGYLPQS</sequence>
<dbReference type="CDD" id="cd11386">
    <property type="entry name" value="MCP_signal"/>
    <property type="match status" value="1"/>
</dbReference>
<dbReference type="GO" id="GO:0004888">
    <property type="term" value="F:transmembrane signaling receptor activity"/>
    <property type="evidence" value="ECO:0007669"/>
    <property type="project" value="InterPro"/>
</dbReference>
<comment type="similarity">
    <text evidence="3">Belongs to the methyl-accepting chemotaxis (MCP) protein family.</text>
</comment>
<evidence type="ECO:0000256" key="3">
    <source>
        <dbReference type="ARBA" id="ARBA00029447"/>
    </source>
</evidence>
<evidence type="ECO:0000259" key="5">
    <source>
        <dbReference type="PROSITE" id="PS50111"/>
    </source>
</evidence>
<name>A0A1I3CAE2_9GAMM</name>
<dbReference type="PANTHER" id="PTHR32089">
    <property type="entry name" value="METHYL-ACCEPTING CHEMOTAXIS PROTEIN MCPB"/>
    <property type="match status" value="1"/>
</dbReference>
<dbReference type="STRING" id="442341.SAMN04487959_10894"/>
<evidence type="ECO:0000256" key="4">
    <source>
        <dbReference type="PROSITE-ProRule" id="PRU00284"/>
    </source>
</evidence>
<evidence type="ECO:0000313" key="6">
    <source>
        <dbReference type="EMBL" id="SFH71403.1"/>
    </source>
</evidence>
<proteinExistence type="inferred from homology"/>
<dbReference type="PROSITE" id="PS50111">
    <property type="entry name" value="CHEMOTAXIS_TRANSDUC_2"/>
    <property type="match status" value="1"/>
</dbReference>
<dbReference type="Proteomes" id="UP000199040">
    <property type="component" value="Unassembled WGS sequence"/>
</dbReference>